<evidence type="ECO:0000313" key="3">
    <source>
        <dbReference type="Proteomes" id="UP000789342"/>
    </source>
</evidence>
<organism evidence="2 3">
    <name type="scientific">Acaulospora morrowiae</name>
    <dbReference type="NCBI Taxonomy" id="94023"/>
    <lineage>
        <taxon>Eukaryota</taxon>
        <taxon>Fungi</taxon>
        <taxon>Fungi incertae sedis</taxon>
        <taxon>Mucoromycota</taxon>
        <taxon>Glomeromycotina</taxon>
        <taxon>Glomeromycetes</taxon>
        <taxon>Diversisporales</taxon>
        <taxon>Acaulosporaceae</taxon>
        <taxon>Acaulospora</taxon>
    </lineage>
</organism>
<protein>
    <submittedName>
        <fullName evidence="2">8806_t:CDS:1</fullName>
    </submittedName>
</protein>
<dbReference type="AlphaFoldDB" id="A0A9N9FYR8"/>
<dbReference type="EMBL" id="CAJVPV010004262">
    <property type="protein sequence ID" value="CAG8569666.1"/>
    <property type="molecule type" value="Genomic_DNA"/>
</dbReference>
<name>A0A9N9FYR8_9GLOM</name>
<accession>A0A9N9FYR8</accession>
<comment type="caution">
    <text evidence="2">The sequence shown here is derived from an EMBL/GenBank/DDBJ whole genome shotgun (WGS) entry which is preliminary data.</text>
</comment>
<feature type="transmembrane region" description="Helical" evidence="1">
    <location>
        <begin position="71"/>
        <end position="92"/>
    </location>
</feature>
<reference evidence="2" key="1">
    <citation type="submission" date="2021-06" db="EMBL/GenBank/DDBJ databases">
        <authorList>
            <person name="Kallberg Y."/>
            <person name="Tangrot J."/>
            <person name="Rosling A."/>
        </authorList>
    </citation>
    <scope>NUCLEOTIDE SEQUENCE</scope>
    <source>
        <strain evidence="2">CL551</strain>
    </source>
</reference>
<keyword evidence="1" id="KW-1133">Transmembrane helix</keyword>
<evidence type="ECO:0000313" key="2">
    <source>
        <dbReference type="EMBL" id="CAG8569666.1"/>
    </source>
</evidence>
<gene>
    <name evidence="2" type="ORF">AMORRO_LOCUS6404</name>
</gene>
<keyword evidence="1" id="KW-0472">Membrane</keyword>
<proteinExistence type="predicted"/>
<sequence length="220" mass="25087">MKPLVIPVVEEKFSLEKLNYFNPKSIFDADWSLDLHGYLTRDEFDTRLAEINHAIRNVPLLSKRIRTFTDWSYGITTSVMTFIFLGGLFTGGFRTGPIVSFVLEVLFSLGYIAIRLLVTKLTERRAKEFTDALNVLFKQYNYQDNPTANWKLAWRPVISHINIKMKSTSIGNVGGKATPKYASQAEIILEISDSLSDLTAKTVHFKLPPQVIREMTISTY</sequence>
<keyword evidence="1" id="KW-0812">Transmembrane</keyword>
<keyword evidence="3" id="KW-1185">Reference proteome</keyword>
<feature type="transmembrane region" description="Helical" evidence="1">
    <location>
        <begin position="98"/>
        <end position="118"/>
    </location>
</feature>
<evidence type="ECO:0000256" key="1">
    <source>
        <dbReference type="SAM" id="Phobius"/>
    </source>
</evidence>
<dbReference type="Proteomes" id="UP000789342">
    <property type="component" value="Unassembled WGS sequence"/>
</dbReference>
<dbReference type="OrthoDB" id="2364454at2759"/>